<dbReference type="Pfam" id="PF07788">
    <property type="entry name" value="PDDEXK_10"/>
    <property type="match status" value="1"/>
</dbReference>
<proteinExistence type="predicted"/>
<evidence type="ECO:0000313" key="1">
    <source>
        <dbReference type="EMBL" id="BAP57551.1"/>
    </source>
</evidence>
<dbReference type="PANTHER" id="PTHR34314:SF6">
    <property type="entry name" value="DUF3782 DOMAIN-CONTAINING PROTEIN"/>
    <property type="match status" value="1"/>
</dbReference>
<protein>
    <recommendedName>
        <fullName evidence="3">DUF3782 domain-containing protein</fullName>
    </recommendedName>
</protein>
<gene>
    <name evidence="1" type="ORF">THII_3254</name>
</gene>
<dbReference type="PANTHER" id="PTHR34314">
    <property type="entry name" value="CRENARCHAEAL PROTEIN, PUTATIVE-RELATED"/>
    <property type="match status" value="1"/>
</dbReference>
<dbReference type="Proteomes" id="UP000031623">
    <property type="component" value="Chromosome"/>
</dbReference>
<dbReference type="InterPro" id="IPR024271">
    <property type="entry name" value="DUF3782"/>
</dbReference>
<dbReference type="AlphaFoldDB" id="A0A090BVW2"/>
<reference evidence="1" key="1">
    <citation type="journal article" date="2014" name="ISME J.">
        <title>Ecophysiology of Thioploca ingrica as revealed by the complete genome sequence supplemented with proteomic evidence.</title>
        <authorList>
            <person name="Kojima H."/>
            <person name="Ogura Y."/>
            <person name="Yamamoto N."/>
            <person name="Togashi T."/>
            <person name="Mori H."/>
            <person name="Watanabe T."/>
            <person name="Nemoto F."/>
            <person name="Kurokawa K."/>
            <person name="Hayashi T."/>
            <person name="Fukui M."/>
        </authorList>
    </citation>
    <scope>NUCLEOTIDE SEQUENCE [LARGE SCALE GENOMIC DNA]</scope>
</reference>
<name>A0A090BVW2_9GAMM</name>
<dbReference type="Pfam" id="PF12644">
    <property type="entry name" value="DUF3782"/>
    <property type="match status" value="1"/>
</dbReference>
<dbReference type="HOGENOM" id="CLU_064028_2_0_6"/>
<evidence type="ECO:0008006" key="3">
    <source>
        <dbReference type="Google" id="ProtNLM"/>
    </source>
</evidence>
<dbReference type="OrthoDB" id="158283at2"/>
<dbReference type="KEGG" id="tig:THII_3254"/>
<dbReference type="InterPro" id="IPR012431">
    <property type="entry name" value="PDDEXK_10"/>
</dbReference>
<dbReference type="STRING" id="40754.THII_3254"/>
<organism evidence="1 2">
    <name type="scientific">Thioploca ingrica</name>
    <dbReference type="NCBI Taxonomy" id="40754"/>
    <lineage>
        <taxon>Bacteria</taxon>
        <taxon>Pseudomonadati</taxon>
        <taxon>Pseudomonadota</taxon>
        <taxon>Gammaproteobacteria</taxon>
        <taxon>Thiotrichales</taxon>
        <taxon>Thiotrichaceae</taxon>
        <taxon>Thioploca</taxon>
    </lineage>
</organism>
<dbReference type="EMBL" id="AP014633">
    <property type="protein sequence ID" value="BAP57551.1"/>
    <property type="molecule type" value="Genomic_DNA"/>
</dbReference>
<keyword evidence="2" id="KW-1185">Reference proteome</keyword>
<evidence type="ECO:0000313" key="2">
    <source>
        <dbReference type="Proteomes" id="UP000031623"/>
    </source>
</evidence>
<accession>A0A090BVW2</accession>
<sequence>MTQITLDPEQLDQLILQRLPTLIQQNSQIQRLVLDLARQDFADRKETDDRFYQLLGELRRDREEQNCKWDEQNCKWEDAKREFDRMHEAIMAIAKKYDRSITAIGARWGIKSESSFRNALVGILEKSFGVQVLNINDYDDEGVVFGRPDQIELDVIIKNGLLIICEIKSSIDKAGMYSFERKVRFYEKKHQRQVTRMLVISPMVDAKAEQVAQKLGIEVYSDSVEVKDL</sequence>